<dbReference type="Pfam" id="PF00155">
    <property type="entry name" value="Aminotran_1_2"/>
    <property type="match status" value="1"/>
</dbReference>
<organism evidence="7 8">
    <name type="scientific">Arthrobacter halodurans</name>
    <dbReference type="NCBI Taxonomy" id="516699"/>
    <lineage>
        <taxon>Bacteria</taxon>
        <taxon>Bacillati</taxon>
        <taxon>Actinomycetota</taxon>
        <taxon>Actinomycetes</taxon>
        <taxon>Micrococcales</taxon>
        <taxon>Micrococcaceae</taxon>
        <taxon>Arthrobacter</taxon>
    </lineage>
</organism>
<dbReference type="CDD" id="cd00609">
    <property type="entry name" value="AAT_like"/>
    <property type="match status" value="1"/>
</dbReference>
<feature type="domain" description="HTH gntR-type" evidence="6">
    <location>
        <begin position="24"/>
        <end position="92"/>
    </location>
</feature>
<accession>A0ABV4URB1</accession>
<keyword evidence="3" id="KW-0805">Transcription regulation</keyword>
<evidence type="ECO:0000313" key="7">
    <source>
        <dbReference type="EMBL" id="MFB0836204.1"/>
    </source>
</evidence>
<comment type="caution">
    <text evidence="7">The sequence shown here is derived from an EMBL/GenBank/DDBJ whole genome shotgun (WGS) entry which is preliminary data.</text>
</comment>
<keyword evidence="5" id="KW-0804">Transcription</keyword>
<keyword evidence="7" id="KW-0808">Transferase</keyword>
<dbReference type="InterPro" id="IPR015421">
    <property type="entry name" value="PyrdxlP-dep_Trfase_major"/>
</dbReference>
<evidence type="ECO:0000256" key="5">
    <source>
        <dbReference type="ARBA" id="ARBA00023163"/>
    </source>
</evidence>
<dbReference type="CDD" id="cd07377">
    <property type="entry name" value="WHTH_GntR"/>
    <property type="match status" value="1"/>
</dbReference>
<reference evidence="7 8" key="1">
    <citation type="submission" date="2024-09" db="EMBL/GenBank/DDBJ databases">
        <authorList>
            <person name="Salinas-Garcia M.A."/>
            <person name="Prieme A."/>
        </authorList>
    </citation>
    <scope>NUCLEOTIDE SEQUENCE [LARGE SCALE GENOMIC DNA]</scope>
    <source>
        <strain evidence="7 8">DSM 21081</strain>
    </source>
</reference>
<keyword evidence="7" id="KW-0032">Aminotransferase</keyword>
<proteinExistence type="inferred from homology"/>
<dbReference type="Proteomes" id="UP001575652">
    <property type="component" value="Unassembled WGS sequence"/>
</dbReference>
<keyword evidence="4" id="KW-0238">DNA-binding</keyword>
<dbReference type="InterPro" id="IPR000524">
    <property type="entry name" value="Tscrpt_reg_HTH_GntR"/>
</dbReference>
<dbReference type="Pfam" id="PF00392">
    <property type="entry name" value="GntR"/>
    <property type="match status" value="1"/>
</dbReference>
<evidence type="ECO:0000256" key="2">
    <source>
        <dbReference type="ARBA" id="ARBA00022898"/>
    </source>
</evidence>
<keyword evidence="2" id="KW-0663">Pyridoxal phosphate</keyword>
<dbReference type="InterPro" id="IPR051446">
    <property type="entry name" value="HTH_trans_reg/aminotransferase"/>
</dbReference>
<dbReference type="SMART" id="SM00345">
    <property type="entry name" value="HTH_GNTR"/>
    <property type="match status" value="1"/>
</dbReference>
<comment type="similarity">
    <text evidence="1">In the C-terminal section; belongs to the class-I pyridoxal-phosphate-dependent aminotransferase family.</text>
</comment>
<evidence type="ECO:0000256" key="3">
    <source>
        <dbReference type="ARBA" id="ARBA00023015"/>
    </source>
</evidence>
<dbReference type="EMBL" id="JBHDLJ010000019">
    <property type="protein sequence ID" value="MFB0836204.1"/>
    <property type="molecule type" value="Genomic_DNA"/>
</dbReference>
<dbReference type="InterPro" id="IPR015424">
    <property type="entry name" value="PyrdxlP-dep_Trfase"/>
</dbReference>
<dbReference type="RefSeq" id="WP_373973378.1">
    <property type="nucleotide sequence ID" value="NZ_JBHDLJ010000019.1"/>
</dbReference>
<evidence type="ECO:0000256" key="1">
    <source>
        <dbReference type="ARBA" id="ARBA00005384"/>
    </source>
</evidence>
<protein>
    <submittedName>
        <fullName evidence="7">PLP-dependent aminotransferase family protein</fullName>
    </submittedName>
</protein>
<dbReference type="Gene3D" id="1.10.10.10">
    <property type="entry name" value="Winged helix-like DNA-binding domain superfamily/Winged helix DNA-binding domain"/>
    <property type="match status" value="1"/>
</dbReference>
<dbReference type="PROSITE" id="PS50949">
    <property type="entry name" value="HTH_GNTR"/>
    <property type="match status" value="1"/>
</dbReference>
<evidence type="ECO:0000256" key="4">
    <source>
        <dbReference type="ARBA" id="ARBA00023125"/>
    </source>
</evidence>
<dbReference type="PRINTS" id="PR00035">
    <property type="entry name" value="HTHGNTR"/>
</dbReference>
<name>A0ABV4URB1_9MICC</name>
<dbReference type="Gene3D" id="3.40.640.10">
    <property type="entry name" value="Type I PLP-dependent aspartate aminotransferase-like (Major domain)"/>
    <property type="match status" value="1"/>
</dbReference>
<sequence>MTHPTRRLSAGRLTTMLGSPDPDRPAYAWLADGVRGLVANGRVLHGTALPSERDLVGAIGLSRTTVSRAYSELRDRGYATARVGAGTVVQVPGGPAAGGGEPLPLGGFGPAEGATAVDLTCAAPAAPLGLAAVYEEAMDQLPAYIGGMGYFPLGLPVLRQAIARTYERRGLATDPSQIVVTAGALAGVAAVARAVLAPGARALAESPSYPNSVISLRHHGVRVAPVPIGAEGTDLDAVSGALRSVAPAAMLCLPDFHNPTGTLLGNAGRERWARELDRHGAVGIVDETSAALWLDAEPDVVPMAAFSDRIVTIGSASKSHWGGLRLGWIRAPRPLAAGLARVRMSLDLGAPVLEQLVLARLLETGAGLSAETRGGLRGNRDWLLAELGARLPGWEARRPEGGLSLWWNLPAPRSTALADEAARGGVLLAPGSTFAVGDHGLERWIRTPYALGRESLEAAVPVIARAWDRVHGKAPRTGGPGTP</sequence>
<dbReference type="GO" id="GO:0008483">
    <property type="term" value="F:transaminase activity"/>
    <property type="evidence" value="ECO:0007669"/>
    <property type="project" value="UniProtKB-KW"/>
</dbReference>
<keyword evidence="8" id="KW-1185">Reference proteome</keyword>
<dbReference type="SUPFAM" id="SSF53383">
    <property type="entry name" value="PLP-dependent transferases"/>
    <property type="match status" value="1"/>
</dbReference>
<dbReference type="InterPro" id="IPR036390">
    <property type="entry name" value="WH_DNA-bd_sf"/>
</dbReference>
<gene>
    <name evidence="7" type="ORF">ACETWP_16565</name>
</gene>
<dbReference type="PANTHER" id="PTHR46577">
    <property type="entry name" value="HTH-TYPE TRANSCRIPTIONAL REGULATORY PROTEIN GABR"/>
    <property type="match status" value="1"/>
</dbReference>
<dbReference type="InterPro" id="IPR036388">
    <property type="entry name" value="WH-like_DNA-bd_sf"/>
</dbReference>
<dbReference type="SUPFAM" id="SSF46785">
    <property type="entry name" value="Winged helix' DNA-binding domain"/>
    <property type="match status" value="1"/>
</dbReference>
<evidence type="ECO:0000259" key="6">
    <source>
        <dbReference type="PROSITE" id="PS50949"/>
    </source>
</evidence>
<dbReference type="InterPro" id="IPR004839">
    <property type="entry name" value="Aminotransferase_I/II_large"/>
</dbReference>
<evidence type="ECO:0000313" key="8">
    <source>
        <dbReference type="Proteomes" id="UP001575652"/>
    </source>
</evidence>
<dbReference type="PANTHER" id="PTHR46577:SF1">
    <property type="entry name" value="HTH-TYPE TRANSCRIPTIONAL REGULATORY PROTEIN GABR"/>
    <property type="match status" value="1"/>
</dbReference>